<dbReference type="Gene3D" id="1.10.1220.10">
    <property type="entry name" value="Met repressor-like"/>
    <property type="match status" value="1"/>
</dbReference>
<dbReference type="Pfam" id="PF04221">
    <property type="entry name" value="RelB"/>
    <property type="match status" value="1"/>
</dbReference>
<dbReference type="InterPro" id="IPR007337">
    <property type="entry name" value="RelB/DinJ"/>
</dbReference>
<dbReference type="Proteomes" id="UP000324504">
    <property type="component" value="Unassembled WGS sequence"/>
</dbReference>
<dbReference type="GO" id="GO:0006355">
    <property type="term" value="P:regulation of DNA-templated transcription"/>
    <property type="evidence" value="ECO:0007669"/>
    <property type="project" value="InterPro"/>
</dbReference>
<organism evidence="1 2">
    <name type="scientific">Lactobacillus crispatus</name>
    <dbReference type="NCBI Taxonomy" id="47770"/>
    <lineage>
        <taxon>Bacteria</taxon>
        <taxon>Bacillati</taxon>
        <taxon>Bacillota</taxon>
        <taxon>Bacilli</taxon>
        <taxon>Lactobacillales</taxon>
        <taxon>Lactobacillaceae</taxon>
        <taxon>Lactobacillus</taxon>
    </lineage>
</organism>
<reference evidence="1 2" key="1">
    <citation type="submission" date="2019-09" db="EMBL/GenBank/DDBJ databases">
        <title>Comparative analysis of L. crispatus genomes revealed niche specific adaptation to different host and body sites.</title>
        <authorList>
            <person name="Pan M."/>
            <person name="Hidalgo-Cantabrana C."/>
            <person name="Barrangou R."/>
        </authorList>
    </citation>
    <scope>NUCLEOTIDE SEQUENCE [LARGE SCALE GENOMIC DNA]</scope>
    <source>
        <strain evidence="1 2">NCK2488</strain>
    </source>
</reference>
<accession>A0A5M9Z5A7</accession>
<sequence>MKDTKITARMDPELKNEAEELLADMGLNFSVWINIATKALVNERKIPFEVKASPFYSNENMNVLKTRYEEYKKGTSISHHKLLEDDG</sequence>
<evidence type="ECO:0000313" key="1">
    <source>
        <dbReference type="EMBL" id="KAA8813423.1"/>
    </source>
</evidence>
<gene>
    <name evidence="1" type="ORF">F1C09_02265</name>
</gene>
<dbReference type="RefSeq" id="WP_054832897.1">
    <property type="nucleotide sequence ID" value="NZ_CP072197.1"/>
</dbReference>
<protein>
    <submittedName>
        <fullName evidence="1">Type II toxin-antitoxin system RelB/DinJ family antitoxin</fullName>
    </submittedName>
</protein>
<dbReference type="NCBIfam" id="TIGR02384">
    <property type="entry name" value="RelB_DinJ"/>
    <property type="match status" value="1"/>
</dbReference>
<dbReference type="InterPro" id="IPR013321">
    <property type="entry name" value="Arc_rbn_hlx_hlx"/>
</dbReference>
<comment type="caution">
    <text evidence="1">The sequence shown here is derived from an EMBL/GenBank/DDBJ whole genome shotgun (WGS) entry which is preliminary data.</text>
</comment>
<evidence type="ECO:0000313" key="2">
    <source>
        <dbReference type="Proteomes" id="UP000324504"/>
    </source>
</evidence>
<name>A0A5M9Z5A7_9LACO</name>
<dbReference type="AlphaFoldDB" id="A0A5M9Z5A7"/>
<dbReference type="EMBL" id="VUAV01000007">
    <property type="protein sequence ID" value="KAA8813423.1"/>
    <property type="molecule type" value="Genomic_DNA"/>
</dbReference>
<proteinExistence type="predicted"/>